<dbReference type="GO" id="GO:0015744">
    <property type="term" value="P:succinate transport"/>
    <property type="evidence" value="ECO:0007669"/>
    <property type="project" value="TreeGrafter"/>
</dbReference>
<keyword evidence="11" id="KW-1185">Reference proteome</keyword>
<evidence type="ECO:0000256" key="6">
    <source>
        <dbReference type="ARBA" id="ARBA00023136"/>
    </source>
</evidence>
<evidence type="ECO:0000256" key="4">
    <source>
        <dbReference type="ARBA" id="ARBA00022692"/>
    </source>
</evidence>
<dbReference type="Proteomes" id="UP000467132">
    <property type="component" value="Unassembled WGS sequence"/>
</dbReference>
<evidence type="ECO:0000256" key="1">
    <source>
        <dbReference type="ARBA" id="ARBA00004651"/>
    </source>
</evidence>
<feature type="transmembrane region" description="Helical" evidence="8">
    <location>
        <begin position="118"/>
        <end position="138"/>
    </location>
</feature>
<evidence type="ECO:0000256" key="7">
    <source>
        <dbReference type="ARBA" id="ARBA00034125"/>
    </source>
</evidence>
<keyword evidence="2" id="KW-1003">Cell membrane</keyword>
<evidence type="ECO:0000256" key="8">
    <source>
        <dbReference type="SAM" id="Phobius"/>
    </source>
</evidence>
<dbReference type="EMBL" id="QXXA01000009">
    <property type="protein sequence ID" value="NBI06921.1"/>
    <property type="molecule type" value="Genomic_DNA"/>
</dbReference>
<dbReference type="InterPro" id="IPR050539">
    <property type="entry name" value="ThrE_Dicarb/AminoAcid_Exp"/>
</dbReference>
<comment type="caution">
    <text evidence="10">The sequence shown here is derived from an EMBL/GenBank/DDBJ whole genome shotgun (WGS) entry which is preliminary data.</text>
</comment>
<keyword evidence="6 8" id="KW-0472">Membrane</keyword>
<reference evidence="10 11" key="1">
    <citation type="submission" date="2018-08" db="EMBL/GenBank/DDBJ databases">
        <title>Murine metabolic-syndrome-specific gut microbial biobank.</title>
        <authorList>
            <person name="Liu C."/>
        </authorList>
    </citation>
    <scope>NUCLEOTIDE SEQUENCE [LARGE SCALE GENOMIC DNA]</scope>
    <source>
        <strain evidence="10 11">583</strain>
    </source>
</reference>
<dbReference type="RefSeq" id="WP_160197395.1">
    <property type="nucleotide sequence ID" value="NZ_QXXA01000009.1"/>
</dbReference>
<comment type="similarity">
    <text evidence="7">Belongs to the ThrE exporter (TC 2.A.79) family.</text>
</comment>
<organism evidence="10 11">
    <name type="scientific">Senegalia massiliensis</name>
    <dbReference type="NCBI Taxonomy" id="1720316"/>
    <lineage>
        <taxon>Bacteria</taxon>
        <taxon>Bacillati</taxon>
        <taxon>Bacillota</taxon>
        <taxon>Clostridia</taxon>
        <taxon>Eubacteriales</taxon>
        <taxon>Clostridiaceae</taxon>
        <taxon>Senegalia</taxon>
    </lineage>
</organism>
<keyword evidence="3" id="KW-0997">Cell inner membrane</keyword>
<protein>
    <submittedName>
        <fullName evidence="10">Threonine/serine exporter</fullName>
    </submittedName>
</protein>
<dbReference type="GO" id="GO:0005886">
    <property type="term" value="C:plasma membrane"/>
    <property type="evidence" value="ECO:0007669"/>
    <property type="project" value="UniProtKB-SubCell"/>
</dbReference>
<dbReference type="OrthoDB" id="9810047at2"/>
<name>A0A845QXB6_9CLOT</name>
<feature type="transmembrane region" description="Helical" evidence="8">
    <location>
        <begin position="6"/>
        <end position="23"/>
    </location>
</feature>
<dbReference type="PANTHER" id="PTHR34390">
    <property type="entry name" value="UPF0442 PROTEIN YJJB-RELATED"/>
    <property type="match status" value="1"/>
</dbReference>
<evidence type="ECO:0000313" key="10">
    <source>
        <dbReference type="EMBL" id="NBI06921.1"/>
    </source>
</evidence>
<dbReference type="Pfam" id="PF12821">
    <property type="entry name" value="ThrE_2"/>
    <property type="match status" value="1"/>
</dbReference>
<accession>A0A845QXB6</accession>
<sequence>MLYFKHFIFAFISTVGFSIIFNISRDCIIKSGINGAVGWIIYIIFVEHLNSPVMGSFFGALSVGILGEFFARRFKKPATVFIIPGIVPLVPGSGMYYTMLAVTEKRFIDAAEIGSETIFIAAAIASAIIISISTAKIIRESRAKRLYK</sequence>
<evidence type="ECO:0000256" key="5">
    <source>
        <dbReference type="ARBA" id="ARBA00022989"/>
    </source>
</evidence>
<dbReference type="InterPro" id="IPR024528">
    <property type="entry name" value="ThrE_2"/>
</dbReference>
<feature type="transmembrane region" description="Helical" evidence="8">
    <location>
        <begin position="52"/>
        <end position="71"/>
    </location>
</feature>
<comment type="subcellular location">
    <subcellularLocation>
        <location evidence="1">Cell membrane</location>
        <topology evidence="1">Multi-pass membrane protein</topology>
    </subcellularLocation>
</comment>
<evidence type="ECO:0000313" key="11">
    <source>
        <dbReference type="Proteomes" id="UP000467132"/>
    </source>
</evidence>
<gene>
    <name evidence="10" type="ORF">D3Z33_08650</name>
</gene>
<evidence type="ECO:0000259" key="9">
    <source>
        <dbReference type="Pfam" id="PF12821"/>
    </source>
</evidence>
<evidence type="ECO:0000256" key="2">
    <source>
        <dbReference type="ARBA" id="ARBA00022475"/>
    </source>
</evidence>
<evidence type="ECO:0000256" key="3">
    <source>
        <dbReference type="ARBA" id="ARBA00022519"/>
    </source>
</evidence>
<dbReference type="PANTHER" id="PTHR34390:SF1">
    <property type="entry name" value="SUCCINATE TRANSPORTER SUBUNIT YJJB-RELATED"/>
    <property type="match status" value="1"/>
</dbReference>
<keyword evidence="4 8" id="KW-0812">Transmembrane</keyword>
<proteinExistence type="inferred from homology"/>
<feature type="transmembrane region" description="Helical" evidence="8">
    <location>
        <begin position="78"/>
        <end position="98"/>
    </location>
</feature>
<keyword evidence="5 8" id="KW-1133">Transmembrane helix</keyword>
<feature type="domain" description="Threonine/Serine exporter ThrE" evidence="9">
    <location>
        <begin position="7"/>
        <end position="131"/>
    </location>
</feature>
<dbReference type="AlphaFoldDB" id="A0A845QXB6"/>